<dbReference type="PANTHER" id="PTHR11365:SF2">
    <property type="entry name" value="5-OXOPROLINASE"/>
    <property type="match status" value="1"/>
</dbReference>
<dbReference type="AlphaFoldDB" id="A0A645I7P9"/>
<proteinExistence type="predicted"/>
<evidence type="ECO:0000259" key="1">
    <source>
        <dbReference type="Pfam" id="PF05378"/>
    </source>
</evidence>
<accession>A0A645I7P9</accession>
<evidence type="ECO:0000313" key="2">
    <source>
        <dbReference type="EMBL" id="MPN47367.1"/>
    </source>
</evidence>
<protein>
    <recommendedName>
        <fullName evidence="1">Hydantoinase/oxoprolinase N-terminal domain-containing protein</fullName>
    </recommendedName>
</protein>
<gene>
    <name evidence="2" type="ORF">SDC9_194969</name>
</gene>
<dbReference type="InterPro" id="IPR043129">
    <property type="entry name" value="ATPase_NBD"/>
</dbReference>
<dbReference type="EMBL" id="VSSQ01108806">
    <property type="protein sequence ID" value="MPN47367.1"/>
    <property type="molecule type" value="Genomic_DNA"/>
</dbReference>
<comment type="caution">
    <text evidence="2">The sequence shown here is derived from an EMBL/GenBank/DDBJ whole genome shotgun (WGS) entry which is preliminary data.</text>
</comment>
<dbReference type="InterPro" id="IPR008040">
    <property type="entry name" value="Hydant_A_N"/>
</dbReference>
<dbReference type="GO" id="GO:0017168">
    <property type="term" value="F:5-oxoprolinase (ATP-hydrolyzing) activity"/>
    <property type="evidence" value="ECO:0007669"/>
    <property type="project" value="TreeGrafter"/>
</dbReference>
<reference evidence="2" key="1">
    <citation type="submission" date="2019-08" db="EMBL/GenBank/DDBJ databases">
        <authorList>
            <person name="Kucharzyk K."/>
            <person name="Murdoch R.W."/>
            <person name="Higgins S."/>
            <person name="Loffler F."/>
        </authorList>
    </citation>
    <scope>NUCLEOTIDE SEQUENCE</scope>
</reference>
<dbReference type="GO" id="GO:0005829">
    <property type="term" value="C:cytosol"/>
    <property type="evidence" value="ECO:0007669"/>
    <property type="project" value="TreeGrafter"/>
</dbReference>
<name>A0A645I7P9_9ZZZZ</name>
<dbReference type="InterPro" id="IPR045079">
    <property type="entry name" value="Oxoprolinase-like"/>
</dbReference>
<dbReference type="PANTHER" id="PTHR11365">
    <property type="entry name" value="5-OXOPROLINASE RELATED"/>
    <property type="match status" value="1"/>
</dbReference>
<sequence>MALIMGIDTGGTFTDGVIVDSTEKKVLCKTKVFTLKHNLVSSISECISNLTAWDADKISMVCLSTTLATNAIVEGKRGRVALLLTGGRPEGQLPADICIELRGRLNIKGREKESVDTDEVLRSIESFKDCVDAVAISGYASIRNPAHEL</sequence>
<dbReference type="GO" id="GO:0006749">
    <property type="term" value="P:glutathione metabolic process"/>
    <property type="evidence" value="ECO:0007669"/>
    <property type="project" value="TreeGrafter"/>
</dbReference>
<dbReference type="Pfam" id="PF05378">
    <property type="entry name" value="Hydant_A_N"/>
    <property type="match status" value="1"/>
</dbReference>
<dbReference type="SUPFAM" id="SSF53067">
    <property type="entry name" value="Actin-like ATPase domain"/>
    <property type="match status" value="1"/>
</dbReference>
<organism evidence="2">
    <name type="scientific">bioreactor metagenome</name>
    <dbReference type="NCBI Taxonomy" id="1076179"/>
    <lineage>
        <taxon>unclassified sequences</taxon>
        <taxon>metagenomes</taxon>
        <taxon>ecological metagenomes</taxon>
    </lineage>
</organism>
<feature type="domain" description="Hydantoinase/oxoprolinase N-terminal" evidence="1">
    <location>
        <begin position="5"/>
        <end position="149"/>
    </location>
</feature>